<feature type="domain" description="ABC transporter" evidence="4">
    <location>
        <begin position="1"/>
        <end position="224"/>
    </location>
</feature>
<dbReference type="SMART" id="SM00382">
    <property type="entry name" value="AAA"/>
    <property type="match status" value="1"/>
</dbReference>
<dbReference type="PROSITE" id="PS00211">
    <property type="entry name" value="ABC_TRANSPORTER_1"/>
    <property type="match status" value="1"/>
</dbReference>
<keyword evidence="1" id="KW-0813">Transport</keyword>
<organism evidence="5">
    <name type="scientific">marine sediment metagenome</name>
    <dbReference type="NCBI Taxonomy" id="412755"/>
    <lineage>
        <taxon>unclassified sequences</taxon>
        <taxon>metagenomes</taxon>
        <taxon>ecological metagenomes</taxon>
    </lineage>
</organism>
<dbReference type="InterPro" id="IPR015854">
    <property type="entry name" value="ABC_transpr_LolD-like"/>
</dbReference>
<dbReference type="InterPro" id="IPR017911">
    <property type="entry name" value="MacB-like_ATP-bd"/>
</dbReference>
<keyword evidence="3" id="KW-0067">ATP-binding</keyword>
<dbReference type="PANTHER" id="PTHR24220:SF86">
    <property type="entry name" value="ABC TRANSPORTER ABCH.1"/>
    <property type="match status" value="1"/>
</dbReference>
<dbReference type="InterPro" id="IPR027417">
    <property type="entry name" value="P-loop_NTPase"/>
</dbReference>
<evidence type="ECO:0000256" key="1">
    <source>
        <dbReference type="ARBA" id="ARBA00022448"/>
    </source>
</evidence>
<dbReference type="InterPro" id="IPR017871">
    <property type="entry name" value="ABC_transporter-like_CS"/>
</dbReference>
<dbReference type="CDD" id="cd03255">
    <property type="entry name" value="ABC_MJ0796_LolCDE_FtsE"/>
    <property type="match status" value="1"/>
</dbReference>
<dbReference type="AlphaFoldDB" id="X0TBK0"/>
<dbReference type="PROSITE" id="PS50893">
    <property type="entry name" value="ABC_TRANSPORTER_2"/>
    <property type="match status" value="1"/>
</dbReference>
<dbReference type="EMBL" id="BARS01015448">
    <property type="protein sequence ID" value="GAF90584.1"/>
    <property type="molecule type" value="Genomic_DNA"/>
</dbReference>
<evidence type="ECO:0000259" key="4">
    <source>
        <dbReference type="PROSITE" id="PS50893"/>
    </source>
</evidence>
<proteinExistence type="predicted"/>
<gene>
    <name evidence="5" type="ORF">S01H1_25562</name>
</gene>
<dbReference type="GO" id="GO:0005524">
    <property type="term" value="F:ATP binding"/>
    <property type="evidence" value="ECO:0007669"/>
    <property type="project" value="UniProtKB-KW"/>
</dbReference>
<dbReference type="Pfam" id="PF00005">
    <property type="entry name" value="ABC_tran"/>
    <property type="match status" value="1"/>
</dbReference>
<evidence type="ECO:0000256" key="2">
    <source>
        <dbReference type="ARBA" id="ARBA00022741"/>
    </source>
</evidence>
<dbReference type="GO" id="GO:0022857">
    <property type="term" value="F:transmembrane transporter activity"/>
    <property type="evidence" value="ECO:0007669"/>
    <property type="project" value="TreeGrafter"/>
</dbReference>
<sequence>IELENITKVYPMGKVEVPALRGISLSIKEGEMLAIIGASGSGKSTLMHIIGLLDKPTLGGYTFEGADVSRLNDDKLAEMRNKKFGFVFQEYNLLSRASALANVELPLIYSGSRNNRKRAMEALERVGLGARANHKPTELSGGEQQRVAIARALVNSPGVILADEPTGNLDSAVTAEIISIFRQLNQEGITVIIVTHEMDVAEQTQRIIRLYDGKVVSDEKVTPTTPP</sequence>
<keyword evidence="2" id="KW-0547">Nucleotide-binding</keyword>
<reference evidence="5" key="1">
    <citation type="journal article" date="2014" name="Front. Microbiol.">
        <title>High frequency of phylogenetically diverse reductive dehalogenase-homologous genes in deep subseafloor sedimentary metagenomes.</title>
        <authorList>
            <person name="Kawai M."/>
            <person name="Futagami T."/>
            <person name="Toyoda A."/>
            <person name="Takaki Y."/>
            <person name="Nishi S."/>
            <person name="Hori S."/>
            <person name="Arai W."/>
            <person name="Tsubouchi T."/>
            <person name="Morono Y."/>
            <person name="Uchiyama I."/>
            <person name="Ito T."/>
            <person name="Fujiyama A."/>
            <person name="Inagaki F."/>
            <person name="Takami H."/>
        </authorList>
    </citation>
    <scope>NUCLEOTIDE SEQUENCE</scope>
    <source>
        <strain evidence="5">Expedition CK06-06</strain>
    </source>
</reference>
<dbReference type="FunFam" id="3.40.50.300:FF:000032">
    <property type="entry name" value="Export ABC transporter ATP-binding protein"/>
    <property type="match status" value="1"/>
</dbReference>
<protein>
    <recommendedName>
        <fullName evidence="4">ABC transporter domain-containing protein</fullName>
    </recommendedName>
</protein>
<dbReference type="InterPro" id="IPR003593">
    <property type="entry name" value="AAA+_ATPase"/>
</dbReference>
<evidence type="ECO:0000313" key="5">
    <source>
        <dbReference type="EMBL" id="GAF90584.1"/>
    </source>
</evidence>
<accession>X0TBK0</accession>
<dbReference type="SUPFAM" id="SSF52540">
    <property type="entry name" value="P-loop containing nucleoside triphosphate hydrolases"/>
    <property type="match status" value="1"/>
</dbReference>
<name>X0TBK0_9ZZZZ</name>
<dbReference type="GO" id="GO:0005886">
    <property type="term" value="C:plasma membrane"/>
    <property type="evidence" value="ECO:0007669"/>
    <property type="project" value="TreeGrafter"/>
</dbReference>
<feature type="non-terminal residue" evidence="5">
    <location>
        <position position="1"/>
    </location>
</feature>
<dbReference type="Gene3D" id="3.40.50.300">
    <property type="entry name" value="P-loop containing nucleotide triphosphate hydrolases"/>
    <property type="match status" value="1"/>
</dbReference>
<dbReference type="InterPro" id="IPR003439">
    <property type="entry name" value="ABC_transporter-like_ATP-bd"/>
</dbReference>
<dbReference type="GO" id="GO:0016887">
    <property type="term" value="F:ATP hydrolysis activity"/>
    <property type="evidence" value="ECO:0007669"/>
    <property type="project" value="InterPro"/>
</dbReference>
<dbReference type="GO" id="GO:0098796">
    <property type="term" value="C:membrane protein complex"/>
    <property type="evidence" value="ECO:0007669"/>
    <property type="project" value="UniProtKB-ARBA"/>
</dbReference>
<evidence type="ECO:0000256" key="3">
    <source>
        <dbReference type="ARBA" id="ARBA00022840"/>
    </source>
</evidence>
<comment type="caution">
    <text evidence="5">The sequence shown here is derived from an EMBL/GenBank/DDBJ whole genome shotgun (WGS) entry which is preliminary data.</text>
</comment>
<dbReference type="PANTHER" id="PTHR24220">
    <property type="entry name" value="IMPORT ATP-BINDING PROTEIN"/>
    <property type="match status" value="1"/>
</dbReference>